<keyword evidence="2" id="KW-1185">Reference proteome</keyword>
<dbReference type="Proteomes" id="UP001224392">
    <property type="component" value="Unassembled WGS sequence"/>
</dbReference>
<reference evidence="1 2" key="1">
    <citation type="submission" date="2023-04" db="EMBL/GenBank/DDBJ databases">
        <title>Marinobulbifer ophiurae gen. nov., sp. Nov., isolate from tissue of brittle star Ophioplocus japonicus.</title>
        <authorList>
            <person name="Kawano K."/>
            <person name="Sawayama S."/>
            <person name="Nakagawa S."/>
        </authorList>
    </citation>
    <scope>NUCLEOTIDE SEQUENCE [LARGE SCALE GENOMIC DNA]</scope>
    <source>
        <strain evidence="1 2">NKW57</strain>
    </source>
</reference>
<proteinExistence type="predicted"/>
<dbReference type="EMBL" id="BSYJ01000004">
    <property type="protein sequence ID" value="GMG87904.1"/>
    <property type="molecule type" value="Genomic_DNA"/>
</dbReference>
<gene>
    <name evidence="1" type="ORF">MNKW57_22250</name>
</gene>
<accession>A0ABQ6M0S6</accession>
<comment type="caution">
    <text evidence="1">The sequence shown here is derived from an EMBL/GenBank/DDBJ whole genome shotgun (WGS) entry which is preliminary data.</text>
</comment>
<sequence length="70" mass="7645">MQEFNHGFARILHFSLIVCHTGAIRLRNTDTDVPAVRSIQLRNVPGCRGRVRQGGNSGALYGKAGANLRV</sequence>
<protein>
    <submittedName>
        <fullName evidence="1">Uncharacterized protein</fullName>
    </submittedName>
</protein>
<evidence type="ECO:0000313" key="1">
    <source>
        <dbReference type="EMBL" id="GMG87904.1"/>
    </source>
</evidence>
<evidence type="ECO:0000313" key="2">
    <source>
        <dbReference type="Proteomes" id="UP001224392"/>
    </source>
</evidence>
<organism evidence="1 2">
    <name type="scientific">Biformimicrobium ophioploci</name>
    <dbReference type="NCBI Taxonomy" id="3036711"/>
    <lineage>
        <taxon>Bacteria</taxon>
        <taxon>Pseudomonadati</taxon>
        <taxon>Pseudomonadota</taxon>
        <taxon>Gammaproteobacteria</taxon>
        <taxon>Cellvibrionales</taxon>
        <taxon>Microbulbiferaceae</taxon>
        <taxon>Biformimicrobium</taxon>
    </lineage>
</organism>
<name>A0ABQ6M0S6_9GAMM</name>